<evidence type="ECO:0000313" key="2">
    <source>
        <dbReference type="EMBL" id="RCI13843.1"/>
    </source>
</evidence>
<name>A0A367LHC6_9HYPO</name>
<feature type="non-terminal residue" evidence="2">
    <location>
        <position position="141"/>
    </location>
</feature>
<accession>A0A367LHC6</accession>
<feature type="region of interest" description="Disordered" evidence="1">
    <location>
        <begin position="1"/>
        <end position="21"/>
    </location>
</feature>
<evidence type="ECO:0000256" key="1">
    <source>
        <dbReference type="SAM" id="MobiDB-lite"/>
    </source>
</evidence>
<proteinExistence type="predicted"/>
<dbReference type="AlphaFoldDB" id="A0A367LHC6"/>
<keyword evidence="3" id="KW-1185">Reference proteome</keyword>
<gene>
    <name evidence="2" type="ORF">L249_8236</name>
</gene>
<comment type="caution">
    <text evidence="2">The sequence shown here is derived from an EMBL/GenBank/DDBJ whole genome shotgun (WGS) entry which is preliminary data.</text>
</comment>
<feature type="compositionally biased region" description="Basic and acidic residues" evidence="1">
    <location>
        <begin position="1"/>
        <end position="13"/>
    </location>
</feature>
<sequence>MDTRCMSGRRDWSSRGSSRSRVGDGWMIGESWGATTLPRIAERRLVSESCLPSGPGPVSLRLSVSVSVSVSQSLRVERRGPKGGGAKAMFWVRMGARVGGWSESGLGQPKAEVEPFSPLRRGGLLQKNLSGVERDEVDLLS</sequence>
<organism evidence="2 3">
    <name type="scientific">Ophiocordyceps polyrhachis-furcata BCC 54312</name>
    <dbReference type="NCBI Taxonomy" id="1330021"/>
    <lineage>
        <taxon>Eukaryota</taxon>
        <taxon>Fungi</taxon>
        <taxon>Dikarya</taxon>
        <taxon>Ascomycota</taxon>
        <taxon>Pezizomycotina</taxon>
        <taxon>Sordariomycetes</taxon>
        <taxon>Hypocreomycetidae</taxon>
        <taxon>Hypocreales</taxon>
        <taxon>Ophiocordycipitaceae</taxon>
        <taxon>Ophiocordyceps</taxon>
    </lineage>
</organism>
<dbReference type="Proteomes" id="UP000253664">
    <property type="component" value="Unassembled WGS sequence"/>
</dbReference>
<dbReference type="EMBL" id="LKCN02000005">
    <property type="protein sequence ID" value="RCI13843.1"/>
    <property type="molecule type" value="Genomic_DNA"/>
</dbReference>
<reference evidence="2 3" key="1">
    <citation type="journal article" date="2015" name="BMC Genomics">
        <title>Insights from the genome of Ophiocordyceps polyrhachis-furcata to pathogenicity and host specificity in insect fungi.</title>
        <authorList>
            <person name="Wichadakul D."/>
            <person name="Kobmoo N."/>
            <person name="Ingsriswang S."/>
            <person name="Tangphatsornruang S."/>
            <person name="Chantasingh D."/>
            <person name="Luangsa-ard J.J."/>
            <person name="Eurwilaichitr L."/>
        </authorList>
    </citation>
    <scope>NUCLEOTIDE SEQUENCE [LARGE SCALE GENOMIC DNA]</scope>
    <source>
        <strain evidence="2 3">BCC 54312</strain>
    </source>
</reference>
<evidence type="ECO:0000313" key="3">
    <source>
        <dbReference type="Proteomes" id="UP000253664"/>
    </source>
</evidence>
<protein>
    <submittedName>
        <fullName evidence="2">Uncharacterized protein</fullName>
    </submittedName>
</protein>